<dbReference type="InterPro" id="IPR011335">
    <property type="entry name" value="Restrct_endonuc-II-like"/>
</dbReference>
<dbReference type="RefSeq" id="WP_102250267.1">
    <property type="nucleotide sequence ID" value="NZ_CAWNUI010000092.1"/>
</dbReference>
<organism evidence="2 3">
    <name type="scientific">Vibrio splendidus</name>
    <dbReference type="NCBI Taxonomy" id="29497"/>
    <lineage>
        <taxon>Bacteria</taxon>
        <taxon>Pseudomonadati</taxon>
        <taxon>Pseudomonadota</taxon>
        <taxon>Gammaproteobacteria</taxon>
        <taxon>Vibrionales</taxon>
        <taxon>Vibrionaceae</taxon>
        <taxon>Vibrio</taxon>
    </lineage>
</organism>
<dbReference type="InterPro" id="IPR007560">
    <property type="entry name" value="Restrct_endonuc_IV_Mrr"/>
</dbReference>
<dbReference type="GO" id="GO:0004519">
    <property type="term" value="F:endonuclease activity"/>
    <property type="evidence" value="ECO:0007669"/>
    <property type="project" value="UniProtKB-KW"/>
</dbReference>
<keyword evidence="2" id="KW-0255">Endonuclease</keyword>
<dbReference type="EC" id="3.1.21.-" evidence="2"/>
<dbReference type="EMBL" id="JAUYVL010000004">
    <property type="protein sequence ID" value="MDP2500926.1"/>
    <property type="molecule type" value="Genomic_DNA"/>
</dbReference>
<evidence type="ECO:0000313" key="3">
    <source>
        <dbReference type="Proteomes" id="UP001177935"/>
    </source>
</evidence>
<dbReference type="AlphaFoldDB" id="A0AB35MWV6"/>
<dbReference type="SUPFAM" id="SSF52980">
    <property type="entry name" value="Restriction endonuclease-like"/>
    <property type="match status" value="1"/>
</dbReference>
<gene>
    <name evidence="2" type="ORF">Q8W42_09425</name>
</gene>
<keyword evidence="2" id="KW-0378">Hydrolase</keyword>
<evidence type="ECO:0000259" key="1">
    <source>
        <dbReference type="Pfam" id="PF04471"/>
    </source>
</evidence>
<keyword evidence="2" id="KW-0540">Nuclease</keyword>
<proteinExistence type="predicted"/>
<dbReference type="GO" id="GO:0009307">
    <property type="term" value="P:DNA restriction-modification system"/>
    <property type="evidence" value="ECO:0007669"/>
    <property type="project" value="InterPro"/>
</dbReference>
<dbReference type="GO" id="GO:0016787">
    <property type="term" value="F:hydrolase activity"/>
    <property type="evidence" value="ECO:0007669"/>
    <property type="project" value="UniProtKB-KW"/>
</dbReference>
<protein>
    <submittedName>
        <fullName evidence="2">Restriction endonuclease</fullName>
        <ecNumber evidence="2">3.1.21.-</ecNumber>
    </submittedName>
</protein>
<dbReference type="GO" id="GO:0003677">
    <property type="term" value="F:DNA binding"/>
    <property type="evidence" value="ECO:0007669"/>
    <property type="project" value="InterPro"/>
</dbReference>
<feature type="domain" description="Restriction endonuclease type IV Mrr" evidence="1">
    <location>
        <begin position="10"/>
        <end position="120"/>
    </location>
</feature>
<dbReference type="Proteomes" id="UP001177935">
    <property type="component" value="Unassembled WGS sequence"/>
</dbReference>
<accession>A0AB35MWV6</accession>
<comment type="caution">
    <text evidence="2">The sequence shown here is derived from an EMBL/GenBank/DDBJ whole genome shotgun (WGS) entry which is preliminary data.</text>
</comment>
<dbReference type="Pfam" id="PF04471">
    <property type="entry name" value="Mrr_cat"/>
    <property type="match status" value="1"/>
</dbReference>
<name>A0AB35MWV6_VIBSP</name>
<reference evidence="2" key="1">
    <citation type="submission" date="2023-07" db="EMBL/GenBank/DDBJ databases">
        <title>Genome content predicts the carbon catabolic preferences of heterotrophic bacteria.</title>
        <authorList>
            <person name="Gralka M."/>
        </authorList>
    </citation>
    <scope>NUCLEOTIDE SEQUENCE</scope>
    <source>
        <strain evidence="2">6E02</strain>
    </source>
</reference>
<sequence length="251" mass="29151">MIEDPKPSNWKNLQIGVCTILNEVGISAELEQKIKTPRGSVEIDVYGVDRNSVEQIKYIIECKNWGKPVAQHVVHSFTTVLQETGGHIGILVSKEGFQEGALSYIKNTNIVAFTYAEFQQRYFKLWYKKYFCPKIFEAIDTFFQYIEPINSRRSRHVEQLSKAQREEYDALCSQYEMFGMVMAMLSSDKFAHDSEPSSVFDIEEFKRKTATFGEEFQYQSNYYRDLIDEISLHSQSISKKFHSVFDGDIFA</sequence>
<evidence type="ECO:0000313" key="2">
    <source>
        <dbReference type="EMBL" id="MDP2500926.1"/>
    </source>
</evidence>